<dbReference type="Proteomes" id="UP000297654">
    <property type="component" value="Unassembled WGS sequence"/>
</dbReference>
<dbReference type="GO" id="GO:0016853">
    <property type="term" value="F:isomerase activity"/>
    <property type="evidence" value="ECO:0007669"/>
    <property type="project" value="UniProtKB-KW"/>
</dbReference>
<dbReference type="NCBIfam" id="TIGR03083">
    <property type="entry name" value="maleylpyruvate isomerase family mycothiol-dependent enzyme"/>
    <property type="match status" value="1"/>
</dbReference>
<dbReference type="InterPro" id="IPR024344">
    <property type="entry name" value="MDMPI_metal-binding"/>
</dbReference>
<dbReference type="InterPro" id="IPR017517">
    <property type="entry name" value="Maleyloyr_isom"/>
</dbReference>
<evidence type="ECO:0000313" key="3">
    <source>
        <dbReference type="EMBL" id="TFB89799.1"/>
    </source>
</evidence>
<dbReference type="GO" id="GO:0046872">
    <property type="term" value="F:metal ion binding"/>
    <property type="evidence" value="ECO:0007669"/>
    <property type="project" value="InterPro"/>
</dbReference>
<dbReference type="Gene3D" id="1.20.120.450">
    <property type="entry name" value="dinb family like domain"/>
    <property type="match status" value="1"/>
</dbReference>
<dbReference type="SUPFAM" id="SSF109854">
    <property type="entry name" value="DinB/YfiT-like putative metalloenzymes"/>
    <property type="match status" value="1"/>
</dbReference>
<reference evidence="3 4" key="1">
    <citation type="submission" date="2019-03" db="EMBL/GenBank/DDBJ databases">
        <title>Genomics of glacier-inhabiting Cryobacterium strains.</title>
        <authorList>
            <person name="Liu Q."/>
            <person name="Xin Y.-H."/>
        </authorList>
    </citation>
    <scope>NUCLEOTIDE SEQUENCE [LARGE SCALE GENOMIC DNA]</scope>
    <source>
        <strain evidence="3 4">Hh15</strain>
    </source>
</reference>
<evidence type="ECO:0000256" key="1">
    <source>
        <dbReference type="SAM" id="MobiDB-lite"/>
    </source>
</evidence>
<dbReference type="AlphaFoldDB" id="A0A5F0D5L0"/>
<dbReference type="Gene3D" id="3.30.1050.20">
    <property type="match status" value="1"/>
</dbReference>
<evidence type="ECO:0000313" key="4">
    <source>
        <dbReference type="Proteomes" id="UP000297654"/>
    </source>
</evidence>
<accession>A0A5F0D5L0</accession>
<keyword evidence="3" id="KW-0413">Isomerase</keyword>
<proteinExistence type="predicted"/>
<name>A0A5F0D5L0_9MICO</name>
<dbReference type="SUPFAM" id="SSF55718">
    <property type="entry name" value="SCP-like"/>
    <property type="match status" value="1"/>
</dbReference>
<protein>
    <submittedName>
        <fullName evidence="3">Maleylpyruvate isomerase family mycothiol-dependent enzyme</fullName>
    </submittedName>
</protein>
<dbReference type="Pfam" id="PF11716">
    <property type="entry name" value="MDMPI_N"/>
    <property type="match status" value="1"/>
</dbReference>
<evidence type="ECO:0000259" key="2">
    <source>
        <dbReference type="Pfam" id="PF11716"/>
    </source>
</evidence>
<gene>
    <name evidence="3" type="ORF">E3O10_08410</name>
</gene>
<organism evidence="3 4">
    <name type="scientific">Cryobacterium luteum</name>
    <dbReference type="NCBI Taxonomy" id="1424661"/>
    <lineage>
        <taxon>Bacteria</taxon>
        <taxon>Bacillati</taxon>
        <taxon>Actinomycetota</taxon>
        <taxon>Actinomycetes</taxon>
        <taxon>Micrococcales</taxon>
        <taxon>Microbacteriaceae</taxon>
        <taxon>Cryobacterium</taxon>
    </lineage>
</organism>
<dbReference type="OrthoDB" id="5118203at2"/>
<comment type="caution">
    <text evidence="3">The sequence shown here is derived from an EMBL/GenBank/DDBJ whole genome shotgun (WGS) entry which is preliminary data.</text>
</comment>
<dbReference type="EMBL" id="SOFF01000029">
    <property type="protein sequence ID" value="TFB89799.1"/>
    <property type="molecule type" value="Genomic_DNA"/>
</dbReference>
<feature type="domain" description="Mycothiol-dependent maleylpyruvate isomerase metal-binding" evidence="2">
    <location>
        <begin position="83"/>
        <end position="218"/>
    </location>
</feature>
<keyword evidence="4" id="KW-1185">Reference proteome</keyword>
<feature type="compositionally biased region" description="Polar residues" evidence="1">
    <location>
        <begin position="1"/>
        <end position="11"/>
    </location>
</feature>
<feature type="region of interest" description="Disordered" evidence="1">
    <location>
        <begin position="1"/>
        <end position="23"/>
    </location>
</feature>
<dbReference type="InterPro" id="IPR036527">
    <property type="entry name" value="SCP2_sterol-bd_dom_sf"/>
</dbReference>
<dbReference type="InterPro" id="IPR034660">
    <property type="entry name" value="DinB/YfiT-like"/>
</dbReference>
<sequence>MPSTSSVNNRLGASGPPCRGDPLPAARSSRVIYLTMTSSAPHLGGNFTRRSEVMWCRSVADMSNDAKAINNTEPANTELASARAATTFVADLLCSLSDAQLDADSLLPGWTRRHVVAHLAQNALAVGRLVSWAATGVETPMYESREVRDRDIDETALLAPSTLCALFRDTATALDEAWLALPESRWSCEVRGGQGRVVPASATLWMRTRELWVHGVDLNAGAGFDALPERMLRRTLVDVVASWPADRIRLDLTGPTVESIGDQNAQNSISGSLADVTGWATGRTTLGISSSESPVPTAPNWL</sequence>
<keyword evidence="3" id="KW-0670">Pyruvate</keyword>